<feature type="non-terminal residue" evidence="2">
    <location>
        <position position="110"/>
    </location>
</feature>
<keyword evidence="1" id="KW-1133">Transmembrane helix</keyword>
<evidence type="ECO:0000313" key="2">
    <source>
        <dbReference type="EMBL" id="JAP91455.1"/>
    </source>
</evidence>
<evidence type="ECO:0000256" key="1">
    <source>
        <dbReference type="SAM" id="Phobius"/>
    </source>
</evidence>
<feature type="non-terminal residue" evidence="2">
    <location>
        <position position="1"/>
    </location>
</feature>
<dbReference type="EMBL" id="GDID01005151">
    <property type="protein sequence ID" value="JAP91455.1"/>
    <property type="molecule type" value="Transcribed_RNA"/>
</dbReference>
<name>A0A146K6J3_9EUKA</name>
<reference evidence="2" key="1">
    <citation type="submission" date="2015-07" db="EMBL/GenBank/DDBJ databases">
        <title>Adaptation to a free-living lifestyle via gene acquisitions in the diplomonad Trepomonas sp. PC1.</title>
        <authorList>
            <person name="Xu F."/>
            <person name="Jerlstrom-Hultqvist J."/>
            <person name="Kolisko M."/>
            <person name="Simpson A.G.B."/>
            <person name="Roger A.J."/>
            <person name="Svard S.G."/>
            <person name="Andersson J.O."/>
        </authorList>
    </citation>
    <scope>NUCLEOTIDE SEQUENCE</scope>
    <source>
        <strain evidence="2">PC1</strain>
    </source>
</reference>
<accession>A0A146K6J3</accession>
<sequence length="110" mass="12124">GSPKQYGPISSTYVGFGSRYAWSIGVAISTLVQQISNTVDGSYILSIQLAYCVGMLFIIVALILSSKIGIFSWERGRIGFSEHKALQTKSYPELQEVSSELVELENNKEQ</sequence>
<keyword evidence="1" id="KW-0812">Transmembrane</keyword>
<gene>
    <name evidence="2" type="ORF">TPC1_16937</name>
</gene>
<protein>
    <submittedName>
        <fullName evidence="2">Major facilitator superfamily protein</fullName>
    </submittedName>
</protein>
<organism evidence="2">
    <name type="scientific">Trepomonas sp. PC1</name>
    <dbReference type="NCBI Taxonomy" id="1076344"/>
    <lineage>
        <taxon>Eukaryota</taxon>
        <taxon>Metamonada</taxon>
        <taxon>Diplomonadida</taxon>
        <taxon>Hexamitidae</taxon>
        <taxon>Hexamitinae</taxon>
        <taxon>Trepomonas</taxon>
    </lineage>
</organism>
<proteinExistence type="predicted"/>
<dbReference type="AlphaFoldDB" id="A0A146K6J3"/>
<feature type="transmembrane region" description="Helical" evidence="1">
    <location>
        <begin position="43"/>
        <end position="65"/>
    </location>
</feature>
<keyword evidence="1" id="KW-0472">Membrane</keyword>